<feature type="transmembrane region" description="Helical" evidence="1">
    <location>
        <begin position="6"/>
        <end position="25"/>
    </location>
</feature>
<comment type="caution">
    <text evidence="2">The sequence shown here is derived from an EMBL/GenBank/DDBJ whole genome shotgun (WGS) entry which is preliminary data.</text>
</comment>
<organism evidence="2 3">
    <name type="scientific">Gottfriedia solisilvae</name>
    <dbReference type="NCBI Taxonomy" id="1516104"/>
    <lineage>
        <taxon>Bacteria</taxon>
        <taxon>Bacillati</taxon>
        <taxon>Bacillota</taxon>
        <taxon>Bacilli</taxon>
        <taxon>Bacillales</taxon>
        <taxon>Bacillaceae</taxon>
        <taxon>Gottfriedia</taxon>
    </lineage>
</organism>
<dbReference type="AlphaFoldDB" id="A0A8J3AF87"/>
<dbReference type="OrthoDB" id="2885809at2"/>
<keyword evidence="3" id="KW-1185">Reference proteome</keyword>
<keyword evidence="1" id="KW-1133">Transmembrane helix</keyword>
<dbReference type="EMBL" id="BMHB01000001">
    <property type="protein sequence ID" value="GGI12835.1"/>
    <property type="molecule type" value="Genomic_DNA"/>
</dbReference>
<gene>
    <name evidence="2" type="ORF">GCM10007380_14900</name>
</gene>
<proteinExistence type="predicted"/>
<name>A0A8J3AF87_9BACI</name>
<dbReference type="RefSeq" id="WP_087997877.1">
    <property type="nucleotide sequence ID" value="NZ_BMHB01000001.1"/>
</dbReference>
<accession>A0A8J3AF87</accession>
<reference evidence="3" key="1">
    <citation type="journal article" date="2019" name="Int. J. Syst. Evol. Microbiol.">
        <title>The Global Catalogue of Microorganisms (GCM) 10K type strain sequencing project: providing services to taxonomists for standard genome sequencing and annotation.</title>
        <authorList>
            <consortium name="The Broad Institute Genomics Platform"/>
            <consortium name="The Broad Institute Genome Sequencing Center for Infectious Disease"/>
            <person name="Wu L."/>
            <person name="Ma J."/>
        </authorList>
    </citation>
    <scope>NUCLEOTIDE SEQUENCE [LARGE SCALE GENOMIC DNA]</scope>
    <source>
        <strain evidence="3">CGMCC 1.14993</strain>
    </source>
</reference>
<protein>
    <submittedName>
        <fullName evidence="2">Uncharacterized protein</fullName>
    </submittedName>
</protein>
<keyword evidence="1" id="KW-0472">Membrane</keyword>
<evidence type="ECO:0000313" key="3">
    <source>
        <dbReference type="Proteomes" id="UP000626244"/>
    </source>
</evidence>
<evidence type="ECO:0000313" key="2">
    <source>
        <dbReference type="EMBL" id="GGI12835.1"/>
    </source>
</evidence>
<evidence type="ECO:0000256" key="1">
    <source>
        <dbReference type="SAM" id="Phobius"/>
    </source>
</evidence>
<sequence>MGRKIIYIIASVIFILSIFIYFNFFRGITQDTNFLLINKVEVSENVINLHASNPKSGIMISGIDKTYKDHIVYLKFRGALVNEYGKSIKDGKISINGNYKDINKVVILGNNYQKKQIWER</sequence>
<keyword evidence="1" id="KW-0812">Transmembrane</keyword>
<dbReference type="Proteomes" id="UP000626244">
    <property type="component" value="Unassembled WGS sequence"/>
</dbReference>